<reference evidence="1 2" key="1">
    <citation type="submission" date="2016-10" db="EMBL/GenBank/DDBJ databases">
        <authorList>
            <person name="de Groot N.N."/>
        </authorList>
    </citation>
    <scope>NUCLEOTIDE SEQUENCE [LARGE SCALE GENOMIC DNA]</scope>
    <source>
        <strain evidence="1 2">A-4</strain>
    </source>
</reference>
<dbReference type="RefSeq" id="WP_074484887.1">
    <property type="nucleotide sequence ID" value="NZ_FMXP01000002.1"/>
</dbReference>
<accession>A0A1G5ZZU7</accession>
<dbReference type="AlphaFoldDB" id="A0A1G5ZZU7"/>
<dbReference type="STRING" id="439219.SAMN02910293_00046"/>
<sequence length="67" mass="7664">MQRKQVSARMVKSIGWEDGTLEVEYISGLIHQYHDVSEDEFIRASIGSIDKKIRLIGKSHPFTKTSD</sequence>
<dbReference type="EMBL" id="FMXP01000002">
    <property type="protein sequence ID" value="SDB01665.1"/>
    <property type="molecule type" value="Genomic_DNA"/>
</dbReference>
<evidence type="ECO:0000313" key="1">
    <source>
        <dbReference type="EMBL" id="SDB01665.1"/>
    </source>
</evidence>
<dbReference type="Proteomes" id="UP000182508">
    <property type="component" value="Unassembled WGS sequence"/>
</dbReference>
<protein>
    <submittedName>
        <fullName evidence="1">Uncharacterized protein</fullName>
    </submittedName>
</protein>
<proteinExistence type="predicted"/>
<gene>
    <name evidence="1" type="ORF">SAMN02910293_00046</name>
</gene>
<evidence type="ECO:0000313" key="2">
    <source>
        <dbReference type="Proteomes" id="UP000182508"/>
    </source>
</evidence>
<name>A0A1G5ZZU7_9STRE</name>
<organism evidence="1 2">
    <name type="scientific">Streptococcus henryi</name>
    <dbReference type="NCBI Taxonomy" id="439219"/>
    <lineage>
        <taxon>Bacteria</taxon>
        <taxon>Bacillati</taxon>
        <taxon>Bacillota</taxon>
        <taxon>Bacilli</taxon>
        <taxon>Lactobacillales</taxon>
        <taxon>Streptococcaceae</taxon>
        <taxon>Streptococcus</taxon>
    </lineage>
</organism>
<keyword evidence="2" id="KW-1185">Reference proteome</keyword>